<dbReference type="AlphaFoldDB" id="A0A7G2CN04"/>
<reference evidence="2 3" key="1">
    <citation type="submission" date="2020-08" db="EMBL/GenBank/DDBJ databases">
        <authorList>
            <person name="Newling K."/>
            <person name="Davey J."/>
            <person name="Forrester S."/>
        </authorList>
    </citation>
    <scope>NUCLEOTIDE SEQUENCE [LARGE SCALE GENOMIC DNA]</scope>
    <source>
        <strain evidence="3">Crithidia deanei Carvalho (ATCC PRA-265)</strain>
    </source>
</reference>
<dbReference type="Proteomes" id="UP000515908">
    <property type="component" value="Chromosome 17"/>
</dbReference>
<evidence type="ECO:0000313" key="3">
    <source>
        <dbReference type="Proteomes" id="UP000515908"/>
    </source>
</evidence>
<dbReference type="EMBL" id="LR877161">
    <property type="protein sequence ID" value="CAD2220447.1"/>
    <property type="molecule type" value="Genomic_DNA"/>
</dbReference>
<organism evidence="2 3">
    <name type="scientific">Angomonas deanei</name>
    <dbReference type="NCBI Taxonomy" id="59799"/>
    <lineage>
        <taxon>Eukaryota</taxon>
        <taxon>Discoba</taxon>
        <taxon>Euglenozoa</taxon>
        <taxon>Kinetoplastea</taxon>
        <taxon>Metakinetoplastina</taxon>
        <taxon>Trypanosomatida</taxon>
        <taxon>Trypanosomatidae</taxon>
        <taxon>Strigomonadinae</taxon>
        <taxon>Angomonas</taxon>
    </lineage>
</organism>
<proteinExistence type="predicted"/>
<name>A0A7G2CN04_9TRYP</name>
<feature type="region of interest" description="Disordered" evidence="1">
    <location>
        <begin position="1"/>
        <end position="20"/>
    </location>
</feature>
<gene>
    <name evidence="2" type="ORF">ADEAN_000796900</name>
</gene>
<sequence length="81" mass="9496">MYKSYHQAQRESVIEEPTLGNPVAQKMANITIQPDYLTSVQKEEEQVQQQGHHGGDRTRVKAVYLDFDYQEHLMDYLVELK</sequence>
<evidence type="ECO:0000313" key="2">
    <source>
        <dbReference type="EMBL" id="CAD2220447.1"/>
    </source>
</evidence>
<accession>A0A7G2CN04</accession>
<keyword evidence="3" id="KW-1185">Reference proteome</keyword>
<protein>
    <submittedName>
        <fullName evidence="2">Uncharacterized protein</fullName>
    </submittedName>
</protein>
<evidence type="ECO:0000256" key="1">
    <source>
        <dbReference type="SAM" id="MobiDB-lite"/>
    </source>
</evidence>
<dbReference type="VEuPathDB" id="TriTrypDB:ADEAN_000796900"/>